<dbReference type="EC" id="3.5.1.25" evidence="10"/>
<dbReference type="EMBL" id="VFRP01000002">
    <property type="protein sequence ID" value="TPE52992.1"/>
    <property type="molecule type" value="Genomic_DNA"/>
</dbReference>
<dbReference type="GO" id="GO:0046872">
    <property type="term" value="F:metal ion binding"/>
    <property type="evidence" value="ECO:0007669"/>
    <property type="project" value="UniProtKB-KW"/>
</dbReference>
<feature type="binding site" evidence="8">
    <location>
        <position position="131"/>
    </location>
    <ligand>
        <name>Zn(2+)</name>
        <dbReference type="ChEBI" id="CHEBI:29105"/>
    </ligand>
</feature>
<dbReference type="Pfam" id="PF01979">
    <property type="entry name" value="Amidohydro_1"/>
    <property type="match status" value="1"/>
</dbReference>
<dbReference type="PANTHER" id="PTHR11113:SF14">
    <property type="entry name" value="N-ACETYLGLUCOSAMINE-6-PHOSPHATE DEACETYLASE"/>
    <property type="match status" value="1"/>
</dbReference>
<feature type="binding site" evidence="8">
    <location>
        <position position="218"/>
    </location>
    <ligand>
        <name>Zn(2+)</name>
        <dbReference type="ChEBI" id="CHEBI:29105"/>
    </ligand>
</feature>
<dbReference type="InterPro" id="IPR011059">
    <property type="entry name" value="Metal-dep_hydrolase_composite"/>
</dbReference>
<keyword evidence="4 5" id="KW-0119">Carbohydrate metabolism</keyword>
<dbReference type="AlphaFoldDB" id="A0A501WW82"/>
<evidence type="ECO:0000313" key="10">
    <source>
        <dbReference type="EMBL" id="TPE52992.1"/>
    </source>
</evidence>
<evidence type="ECO:0000256" key="4">
    <source>
        <dbReference type="ARBA" id="ARBA00023277"/>
    </source>
</evidence>
<protein>
    <submittedName>
        <fullName evidence="10">N-acetylglucosamine-6-phosphate deacetylase</fullName>
        <ecNumber evidence="10">3.5.1.25</ecNumber>
    </submittedName>
</protein>
<feature type="binding site" evidence="8">
    <location>
        <position position="197"/>
    </location>
    <ligand>
        <name>Zn(2+)</name>
        <dbReference type="ChEBI" id="CHEBI:29105"/>
    </ligand>
</feature>
<feature type="binding site" evidence="7">
    <location>
        <position position="229"/>
    </location>
    <ligand>
        <name>substrate</name>
    </ligand>
</feature>
<evidence type="ECO:0000256" key="5">
    <source>
        <dbReference type="PIRNR" id="PIRNR038994"/>
    </source>
</evidence>
<dbReference type="InterPro" id="IPR006680">
    <property type="entry name" value="Amidohydro-rel"/>
</dbReference>
<keyword evidence="2 8" id="KW-0479">Metal-binding</keyword>
<dbReference type="OrthoDB" id="9776488at2"/>
<proteinExistence type="inferred from homology"/>
<evidence type="ECO:0000256" key="3">
    <source>
        <dbReference type="ARBA" id="ARBA00022801"/>
    </source>
</evidence>
<evidence type="ECO:0000256" key="1">
    <source>
        <dbReference type="ARBA" id="ARBA00010716"/>
    </source>
</evidence>
<evidence type="ECO:0000313" key="11">
    <source>
        <dbReference type="Proteomes" id="UP000319255"/>
    </source>
</evidence>
<feature type="active site" description="Proton donor/acceptor" evidence="6">
    <location>
        <position position="276"/>
    </location>
</feature>
<dbReference type="InterPro" id="IPR032466">
    <property type="entry name" value="Metal_Hydrolase"/>
</dbReference>
<dbReference type="PIRSF" id="PIRSF038994">
    <property type="entry name" value="NagA"/>
    <property type="match status" value="1"/>
</dbReference>
<evidence type="ECO:0000256" key="7">
    <source>
        <dbReference type="PIRSR" id="PIRSR038994-2"/>
    </source>
</evidence>
<name>A0A501WW82_9RHOB</name>
<accession>A0A501WW82</accession>
<evidence type="ECO:0000259" key="9">
    <source>
        <dbReference type="Pfam" id="PF01979"/>
    </source>
</evidence>
<dbReference type="GO" id="GO:0006046">
    <property type="term" value="P:N-acetylglucosamine catabolic process"/>
    <property type="evidence" value="ECO:0007669"/>
    <property type="project" value="TreeGrafter"/>
</dbReference>
<dbReference type="RefSeq" id="WP_140452613.1">
    <property type="nucleotide sequence ID" value="NZ_VFRP01000002.1"/>
</dbReference>
<sequence>MSGAGSFALRGARLFDGTGFCEGMALIVEGGEIAALVPEAGLGAMAAEDLGGGILAPGFVDLQVNGGAGRMLGADPGVAEIAAICAAHAGLGATGILPTLITDTPGITRAVVEAGIAAAGRVPGFLGLHLEGPHLDPRRHGAHDPALIRPMEEADLALLTEAARRLPALLVTLAPESATETQIAALAGAGAVVSLGHSDTGAAAARAAFAAGARAVTHLFNAMSPLGHREPGLVGAALSTPGIGVGLIADGIHVAPEVIGIALRAGGTERVFLVSDAMAVAGTGLDEFTLRGRKILRREGRLTLADGTLAGADIDIPGALRVLRGVGVAPERALAMATANPAGLIGARSRGRLAPGGAADLVHLDADFRARRVWQGGAELPREGAASP</sequence>
<comment type="caution">
    <text evidence="10">The sequence shown here is derived from an EMBL/GenBank/DDBJ whole genome shotgun (WGS) entry which is preliminary data.</text>
</comment>
<keyword evidence="3 5" id="KW-0378">Hydrolase</keyword>
<dbReference type="PANTHER" id="PTHR11113">
    <property type="entry name" value="N-ACETYLGLUCOSAMINE-6-PHOSPHATE DEACETYLASE"/>
    <property type="match status" value="1"/>
</dbReference>
<dbReference type="NCBIfam" id="TIGR00221">
    <property type="entry name" value="nagA"/>
    <property type="match status" value="1"/>
</dbReference>
<organism evidence="10 11">
    <name type="scientific">Amaricoccus solimangrovi</name>
    <dbReference type="NCBI Taxonomy" id="2589815"/>
    <lineage>
        <taxon>Bacteria</taxon>
        <taxon>Pseudomonadati</taxon>
        <taxon>Pseudomonadota</taxon>
        <taxon>Alphaproteobacteria</taxon>
        <taxon>Rhodobacterales</taxon>
        <taxon>Paracoccaceae</taxon>
        <taxon>Amaricoccus</taxon>
    </lineage>
</organism>
<dbReference type="Gene3D" id="2.30.40.10">
    <property type="entry name" value="Urease, subunit C, domain 1"/>
    <property type="match status" value="1"/>
</dbReference>
<dbReference type="SUPFAM" id="SSF51556">
    <property type="entry name" value="Metallo-dependent hydrolases"/>
    <property type="match status" value="1"/>
</dbReference>
<evidence type="ECO:0000256" key="8">
    <source>
        <dbReference type="PIRSR" id="PIRSR038994-3"/>
    </source>
</evidence>
<dbReference type="GO" id="GO:0008448">
    <property type="term" value="F:N-acetylglucosamine-6-phosphate deacetylase activity"/>
    <property type="evidence" value="ECO:0007669"/>
    <property type="project" value="UniProtKB-EC"/>
</dbReference>
<comment type="cofactor">
    <cofactor evidence="8">
        <name>a divalent metal cation</name>
        <dbReference type="ChEBI" id="CHEBI:60240"/>
    </cofactor>
    <text evidence="8">Binds 1 divalent metal cation per subunit.</text>
</comment>
<keyword evidence="11" id="KW-1185">Reference proteome</keyword>
<dbReference type="SUPFAM" id="SSF51338">
    <property type="entry name" value="Composite domain of metallo-dependent hydrolases"/>
    <property type="match status" value="1"/>
</dbReference>
<dbReference type="InterPro" id="IPR003764">
    <property type="entry name" value="GlcNAc_6-P_deAcase"/>
</dbReference>
<dbReference type="Proteomes" id="UP000319255">
    <property type="component" value="Unassembled WGS sequence"/>
</dbReference>
<feature type="binding site" evidence="7">
    <location>
        <position position="142"/>
    </location>
    <ligand>
        <name>substrate</name>
    </ligand>
</feature>
<gene>
    <name evidence="10" type="primary">nagA</name>
    <name evidence="10" type="ORF">FJM51_02910</name>
</gene>
<feature type="binding site" evidence="7">
    <location>
        <begin position="309"/>
        <end position="311"/>
    </location>
    <ligand>
        <name>substrate</name>
    </ligand>
</feature>
<feature type="binding site" evidence="7">
    <location>
        <begin position="221"/>
        <end position="222"/>
    </location>
    <ligand>
        <name>substrate</name>
    </ligand>
</feature>
<dbReference type="Gene3D" id="3.20.20.140">
    <property type="entry name" value="Metal-dependent hydrolases"/>
    <property type="match status" value="1"/>
</dbReference>
<feature type="binding site" evidence="7">
    <location>
        <position position="253"/>
    </location>
    <ligand>
        <name>substrate</name>
    </ligand>
</feature>
<feature type="domain" description="Amidohydrolase-related" evidence="9">
    <location>
        <begin position="54"/>
        <end position="366"/>
    </location>
</feature>
<reference evidence="10 11" key="1">
    <citation type="submission" date="2019-06" db="EMBL/GenBank/DDBJ databases">
        <title>A novel bacterium of genus Amaricoccus, isolated from marine sediment.</title>
        <authorList>
            <person name="Huang H."/>
            <person name="Mo K."/>
            <person name="Hu Y."/>
        </authorList>
    </citation>
    <scope>NUCLEOTIDE SEQUENCE [LARGE SCALE GENOMIC DNA]</scope>
    <source>
        <strain evidence="10 11">HB172011</strain>
    </source>
</reference>
<evidence type="ECO:0000256" key="6">
    <source>
        <dbReference type="PIRSR" id="PIRSR038994-1"/>
    </source>
</evidence>
<evidence type="ECO:0000256" key="2">
    <source>
        <dbReference type="ARBA" id="ARBA00022723"/>
    </source>
</evidence>
<comment type="similarity">
    <text evidence="1 5">Belongs to the metallo-dependent hydrolases superfamily. NagA family.</text>
</comment>